<dbReference type="PANTHER" id="PTHR11079:SF156">
    <property type="entry name" value="INACTIVE TRNA-SPECIFIC ADENOSINE DEAMINASE-LIKE PROTEIN 3-RELATED"/>
    <property type="match status" value="1"/>
</dbReference>
<keyword evidence="5" id="KW-1185">Reference proteome</keyword>
<gene>
    <name evidence="4" type="ORF">EEDITHA_LOCUS844</name>
</gene>
<dbReference type="InterPro" id="IPR002125">
    <property type="entry name" value="CMP_dCMP_dom"/>
</dbReference>
<dbReference type="EMBL" id="CAKOGL010000002">
    <property type="protein sequence ID" value="CAH2084256.1"/>
    <property type="molecule type" value="Genomic_DNA"/>
</dbReference>
<dbReference type="GO" id="GO:0052717">
    <property type="term" value="F:tRNA-specific adenosine-34 deaminase activity"/>
    <property type="evidence" value="ECO:0007669"/>
    <property type="project" value="TreeGrafter"/>
</dbReference>
<dbReference type="GO" id="GO:0005737">
    <property type="term" value="C:cytoplasm"/>
    <property type="evidence" value="ECO:0007669"/>
    <property type="project" value="TreeGrafter"/>
</dbReference>
<dbReference type="Proteomes" id="UP001153954">
    <property type="component" value="Unassembled WGS sequence"/>
</dbReference>
<accession>A0AAU9TB06</accession>
<feature type="domain" description="CMP/dCMP-type deaminase" evidence="3">
    <location>
        <begin position="206"/>
        <end position="330"/>
    </location>
</feature>
<dbReference type="GO" id="GO:0046872">
    <property type="term" value="F:metal ion binding"/>
    <property type="evidence" value="ECO:0007669"/>
    <property type="project" value="UniProtKB-KW"/>
</dbReference>
<dbReference type="GO" id="GO:0005634">
    <property type="term" value="C:nucleus"/>
    <property type="evidence" value="ECO:0007669"/>
    <property type="project" value="TreeGrafter"/>
</dbReference>
<reference evidence="4" key="1">
    <citation type="submission" date="2022-03" db="EMBL/GenBank/DDBJ databases">
        <authorList>
            <person name="Tunstrom K."/>
        </authorList>
    </citation>
    <scope>NUCLEOTIDE SEQUENCE</scope>
</reference>
<dbReference type="PANTHER" id="PTHR11079">
    <property type="entry name" value="CYTOSINE DEAMINASE FAMILY MEMBER"/>
    <property type="match status" value="1"/>
</dbReference>
<name>A0AAU9TB06_EUPED</name>
<comment type="similarity">
    <text evidence="2">Belongs to the cytidine and deoxycytidylate deaminase family. ADAT3 subfamily.</text>
</comment>
<evidence type="ECO:0000313" key="5">
    <source>
        <dbReference type="Proteomes" id="UP001153954"/>
    </source>
</evidence>
<dbReference type="GO" id="GO:0002100">
    <property type="term" value="P:tRNA wobble adenosine to inosine editing"/>
    <property type="evidence" value="ECO:0007669"/>
    <property type="project" value="InterPro"/>
</dbReference>
<evidence type="ECO:0000313" key="4">
    <source>
        <dbReference type="EMBL" id="CAH2084256.1"/>
    </source>
</evidence>
<evidence type="ECO:0000259" key="3">
    <source>
        <dbReference type="Pfam" id="PF00383"/>
    </source>
</evidence>
<evidence type="ECO:0000256" key="1">
    <source>
        <dbReference type="ARBA" id="ARBA00022694"/>
    </source>
</evidence>
<dbReference type="Gene3D" id="3.40.140.10">
    <property type="entry name" value="Cytidine Deaminase, domain 2"/>
    <property type="match status" value="1"/>
</dbReference>
<dbReference type="Pfam" id="PF00383">
    <property type="entry name" value="dCMP_cyt_deam_1"/>
    <property type="match status" value="1"/>
</dbReference>
<evidence type="ECO:0000256" key="2">
    <source>
        <dbReference type="ARBA" id="ARBA00038160"/>
    </source>
</evidence>
<protein>
    <recommendedName>
        <fullName evidence="3">CMP/dCMP-type deaminase domain-containing protein</fullName>
    </recommendedName>
</protein>
<dbReference type="AlphaFoldDB" id="A0AAU9TB06"/>
<proteinExistence type="inferred from homology"/>
<dbReference type="SUPFAM" id="SSF53927">
    <property type="entry name" value="Cytidine deaminase-like"/>
    <property type="match status" value="1"/>
</dbReference>
<comment type="caution">
    <text evidence="4">The sequence shown here is derived from an EMBL/GenBank/DDBJ whole genome shotgun (WGS) entry which is preliminary data.</text>
</comment>
<dbReference type="InterPro" id="IPR016193">
    <property type="entry name" value="Cytidine_deaminase-like"/>
</dbReference>
<organism evidence="4 5">
    <name type="scientific">Euphydryas editha</name>
    <name type="common">Edith's checkerspot</name>
    <dbReference type="NCBI Taxonomy" id="104508"/>
    <lineage>
        <taxon>Eukaryota</taxon>
        <taxon>Metazoa</taxon>
        <taxon>Ecdysozoa</taxon>
        <taxon>Arthropoda</taxon>
        <taxon>Hexapoda</taxon>
        <taxon>Insecta</taxon>
        <taxon>Pterygota</taxon>
        <taxon>Neoptera</taxon>
        <taxon>Endopterygota</taxon>
        <taxon>Lepidoptera</taxon>
        <taxon>Glossata</taxon>
        <taxon>Ditrysia</taxon>
        <taxon>Papilionoidea</taxon>
        <taxon>Nymphalidae</taxon>
        <taxon>Nymphalinae</taxon>
        <taxon>Euphydryas</taxon>
    </lineage>
</organism>
<sequence length="362" mass="42417">MTETEPPMKKFKHLDDSSTEIFEKYIQKIDSNKNLRAVLSDDFDQPLKLIKVFVGHIKDVKDISRTILKLNEKIPLKELQHLKRVRRKDVILCPINFFNNTLSIQDFIESSVPELKDIFEFFKQAEVPLNPPKIDRHYQEAKRIWSCNFHPNKYLDKLVGDEFFPLCELRTHRMYMKVAFEVAKWYTINKKIDSINLLINLNTTIVVDPKLQSIVALSFDNRQEHPMQHSTMLAIDNVAKTQNGGAWPSNQDKDYIGIPEEILPYLKETFPSLKFYRNDFILESKSGTEKEDRIYAPYLCTGYYVYMLREPCVMCSMALVHARAKRVFFCIDNKKCGALKSKTKLQMITSLNHHFEVFTGFI</sequence>
<keyword evidence="1" id="KW-0819">tRNA processing</keyword>